<dbReference type="Gene3D" id="3.30.1050.10">
    <property type="entry name" value="SCP2 sterol-binding domain"/>
    <property type="match status" value="1"/>
</dbReference>
<dbReference type="InterPro" id="IPR051554">
    <property type="entry name" value="Acetyltransferase_Eis"/>
</dbReference>
<sequence length="386" mass="44204">MEIRKMKTSEIDQVMELGQFAFQLEMNSEELEERKKFINPENVWVAAGEDEIYSKLTILPMEVYIGPHKLSAGGVSGVATWPEKRRNGLVSQLLAASLKDMKDRGHILSFLYPFSIPFYRKYGWELSADTKKWTIPKEKLPIPDGKSTGTIKRLAKEDWKELNTIYQSFAQHYAGAIERTEDWWKQFVFKRKKGQIAVFTNSEGKDEGYLIYQVKERTLTVHEFVHTTNESREGLWNFLANHDSMIDEMVMKAAIDDPSRLLLVNPHIKEERESYFMGRIVDVFSLLQTYPFIKKGAAVIHVTDNFCSWNDGSFKVEVHDPGENLVRRVEQGKGVACTINTLSSVLMGYTSVEDAVNAGLLTGDEAEIRGFKAMLPPLTPFLYDFF</sequence>
<dbReference type="RefSeq" id="WP_385939387.1">
    <property type="nucleotide sequence ID" value="NZ_JBHSOZ010000003.1"/>
</dbReference>
<keyword evidence="3" id="KW-1185">Reference proteome</keyword>
<feature type="domain" description="N-acetyltransferase" evidence="1">
    <location>
        <begin position="1"/>
        <end position="143"/>
    </location>
</feature>
<comment type="caution">
    <text evidence="2">The sequence shown here is derived from an EMBL/GenBank/DDBJ whole genome shotgun (WGS) entry which is preliminary data.</text>
</comment>
<dbReference type="InterPro" id="IPR036527">
    <property type="entry name" value="SCP2_sterol-bd_dom_sf"/>
</dbReference>
<dbReference type="InterPro" id="IPR000182">
    <property type="entry name" value="GNAT_dom"/>
</dbReference>
<reference evidence="3" key="1">
    <citation type="journal article" date="2019" name="Int. J. Syst. Evol. Microbiol.">
        <title>The Global Catalogue of Microorganisms (GCM) 10K type strain sequencing project: providing services to taxonomists for standard genome sequencing and annotation.</title>
        <authorList>
            <consortium name="The Broad Institute Genomics Platform"/>
            <consortium name="The Broad Institute Genome Sequencing Center for Infectious Disease"/>
            <person name="Wu L."/>
            <person name="Ma J."/>
        </authorList>
    </citation>
    <scope>NUCLEOTIDE SEQUENCE [LARGE SCALE GENOMIC DNA]</scope>
    <source>
        <strain evidence="3">CECT 7184</strain>
    </source>
</reference>
<dbReference type="InterPro" id="IPR016181">
    <property type="entry name" value="Acyl_CoA_acyltransferase"/>
</dbReference>
<dbReference type="PANTHER" id="PTHR37817:SF1">
    <property type="entry name" value="N-ACETYLTRANSFERASE EIS"/>
    <property type="match status" value="1"/>
</dbReference>
<dbReference type="PROSITE" id="PS51186">
    <property type="entry name" value="GNAT"/>
    <property type="match status" value="1"/>
</dbReference>
<dbReference type="GO" id="GO:0016746">
    <property type="term" value="F:acyltransferase activity"/>
    <property type="evidence" value="ECO:0007669"/>
    <property type="project" value="UniProtKB-KW"/>
</dbReference>
<dbReference type="SUPFAM" id="SSF55718">
    <property type="entry name" value="SCP-like"/>
    <property type="match status" value="1"/>
</dbReference>
<dbReference type="InterPro" id="IPR025559">
    <property type="entry name" value="Eis_dom"/>
</dbReference>
<evidence type="ECO:0000259" key="1">
    <source>
        <dbReference type="PROSITE" id="PS51186"/>
    </source>
</evidence>
<dbReference type="Pfam" id="PF17668">
    <property type="entry name" value="Acetyltransf_17"/>
    <property type="match status" value="1"/>
</dbReference>
<dbReference type="Gene3D" id="3.40.630.30">
    <property type="match status" value="2"/>
</dbReference>
<dbReference type="EMBL" id="JBHSOZ010000003">
    <property type="protein sequence ID" value="MFC5712299.1"/>
    <property type="molecule type" value="Genomic_DNA"/>
</dbReference>
<dbReference type="PANTHER" id="PTHR37817">
    <property type="entry name" value="N-ACETYLTRANSFERASE EIS"/>
    <property type="match status" value="1"/>
</dbReference>
<evidence type="ECO:0000313" key="2">
    <source>
        <dbReference type="EMBL" id="MFC5712299.1"/>
    </source>
</evidence>
<keyword evidence="2" id="KW-0808">Transferase</keyword>
<dbReference type="Pfam" id="PF13527">
    <property type="entry name" value="Acetyltransf_9"/>
    <property type="match status" value="1"/>
</dbReference>
<proteinExistence type="predicted"/>
<organism evidence="2 3">
    <name type="scientific">Thalassorhabdus alkalitolerans</name>
    <dbReference type="NCBI Taxonomy" id="2282697"/>
    <lineage>
        <taxon>Bacteria</taxon>
        <taxon>Bacillati</taxon>
        <taxon>Bacillota</taxon>
        <taxon>Bacilli</taxon>
        <taxon>Bacillales</taxon>
        <taxon>Bacillaceae</taxon>
        <taxon>Thalassorhabdus</taxon>
    </lineage>
</organism>
<keyword evidence="2" id="KW-0012">Acyltransferase</keyword>
<name>A0ABW0YIZ3_9BACI</name>
<dbReference type="InterPro" id="IPR041380">
    <property type="entry name" value="Acetyltransf_17"/>
</dbReference>
<accession>A0ABW0YIZ3</accession>
<dbReference type="EC" id="2.3.1.-" evidence="2"/>
<dbReference type="Pfam" id="PF13530">
    <property type="entry name" value="SCP2_2"/>
    <property type="match status" value="1"/>
</dbReference>
<protein>
    <submittedName>
        <fullName evidence="2">Enhanced intracellular survival protein Eis</fullName>
        <ecNumber evidence="2">2.3.1.-</ecNumber>
    </submittedName>
</protein>
<gene>
    <name evidence="2" type="primary">eis</name>
    <name evidence="2" type="ORF">ACFPU1_05855</name>
</gene>
<evidence type="ECO:0000313" key="3">
    <source>
        <dbReference type="Proteomes" id="UP001596142"/>
    </source>
</evidence>
<dbReference type="SUPFAM" id="SSF55729">
    <property type="entry name" value="Acyl-CoA N-acyltransferases (Nat)"/>
    <property type="match status" value="1"/>
</dbReference>
<dbReference type="Proteomes" id="UP001596142">
    <property type="component" value="Unassembled WGS sequence"/>
</dbReference>